<dbReference type="Pfam" id="PF21226">
    <property type="entry name" value="MalQ_N"/>
    <property type="match status" value="1"/>
</dbReference>
<evidence type="ECO:0000256" key="3">
    <source>
        <dbReference type="ARBA" id="ARBA00012560"/>
    </source>
</evidence>
<evidence type="ECO:0000259" key="11">
    <source>
        <dbReference type="Pfam" id="PF21226"/>
    </source>
</evidence>
<dbReference type="EMBL" id="JNBU01000067">
    <property type="protein sequence ID" value="OCT41944.1"/>
    <property type="molecule type" value="Genomic_DNA"/>
</dbReference>
<evidence type="ECO:0000256" key="4">
    <source>
        <dbReference type="ARBA" id="ARBA00020295"/>
    </source>
</evidence>
<evidence type="ECO:0000256" key="2">
    <source>
        <dbReference type="ARBA" id="ARBA00005684"/>
    </source>
</evidence>
<dbReference type="PANTHER" id="PTHR32438">
    <property type="entry name" value="4-ALPHA-GLUCANOTRANSFERASE DPE1, CHLOROPLASTIC/AMYLOPLASTIC"/>
    <property type="match status" value="1"/>
</dbReference>
<sequence length="716" mass="79585">MALSDPALGELVDRFGISTQFYDWKGRHTQVGEQTVIAILAEFGVDASTPERARAVAQRVRDDHWRRIVQPCVVLRAGQEGRIDVHVPAGAPVSLRIVGEDGNDHLPWQVDNWNPDRPIDGRMIGEATFGIPGNLPLGYHELIVTIGTHDADGSEADGGIHTTATSTIIVTPNRVGLPRRMGASRVWGYAAQLYSVRSHHSWGLGDLTDLADLCTWSASQGAGYLLTNPLHAAEVAGRMEPSPYLPSSRLFVNPIYIRPELIAEYHDLDQYDASLIESLRTTTLDDDPQALLDRDRTWQAKSQALELIHRVDMSASRRMAFTAFRVARGRRLEDFATWCLLSELHGSDWHDWPAELHDPHGAAVARVRREHADRIDFHMWLQWIADQQLSTVQSSGTDAGMPVGLICDLAVGVNGSGADAWMLNGLFAREMNVGAPPDPFNQAGQDWGQPPMRPDVLEQMAYAPLREMVSSALRHAGGVRIDHIMGLFRLWWVPRGLGPRHGAYVRYNHEAMVGVVALEAYRAGALVIGEDLGTVEPWVRDHLASRGILGTSIMWFETGPDGRPKQPQQWREHAMSSVTSHDLPPTSSYLRGDHVELRDRLGLLTESVDEERENARRERETWLASLRQQGVLEADEDDPEQVTLAMHTLLTRTPSKVINATLTDAVGDPRTQNLPGTEDEYPNWRVPLSGPDGEPVYLEDLYSSDRAARMAKVLRG</sequence>
<gene>
    <name evidence="12" type="ORF">H641_07010</name>
    <name evidence="13" type="ORF">L860_13525</name>
</gene>
<dbReference type="PANTHER" id="PTHR32438:SF5">
    <property type="entry name" value="4-ALPHA-GLUCANOTRANSFERASE DPE1, CHLOROPLASTIC_AMYLOPLASTIC"/>
    <property type="match status" value="1"/>
</dbReference>
<dbReference type="InterPro" id="IPR003385">
    <property type="entry name" value="Glyco_hydro_77"/>
</dbReference>
<dbReference type="Pfam" id="PF02446">
    <property type="entry name" value="Glyco_hydro_77"/>
    <property type="match status" value="1"/>
</dbReference>
<evidence type="ECO:0000256" key="6">
    <source>
        <dbReference type="ARBA" id="ARBA00022679"/>
    </source>
</evidence>
<protein>
    <recommendedName>
        <fullName evidence="4 10">4-alpha-glucanotransferase</fullName>
        <ecNumber evidence="3 10">2.4.1.25</ecNumber>
    </recommendedName>
    <alternativeName>
        <fullName evidence="8 10">Amylomaltase</fullName>
    </alternativeName>
    <alternativeName>
        <fullName evidence="9 10">Disproportionating enzyme</fullName>
    </alternativeName>
</protein>
<name>U1FAD0_9ACTN</name>
<evidence type="ECO:0000256" key="7">
    <source>
        <dbReference type="ARBA" id="ARBA00023277"/>
    </source>
</evidence>
<keyword evidence="6 10" id="KW-0808">Transferase</keyword>
<dbReference type="GO" id="GO:0005975">
    <property type="term" value="P:carbohydrate metabolic process"/>
    <property type="evidence" value="ECO:0007669"/>
    <property type="project" value="InterPro"/>
</dbReference>
<keyword evidence="14" id="KW-1185">Reference proteome</keyword>
<dbReference type="OrthoDB" id="9811841at2"/>
<evidence type="ECO:0000313" key="15">
    <source>
        <dbReference type="Proteomes" id="UP000094467"/>
    </source>
</evidence>
<dbReference type="RefSeq" id="WP_021104407.1">
    <property type="nucleotide sequence ID" value="NZ_AOSS01000265.1"/>
</dbReference>
<evidence type="ECO:0000256" key="9">
    <source>
        <dbReference type="ARBA" id="ARBA00031501"/>
    </source>
</evidence>
<dbReference type="InterPro" id="IPR017853">
    <property type="entry name" value="GH"/>
</dbReference>
<keyword evidence="5 10" id="KW-0328">Glycosyltransferase</keyword>
<evidence type="ECO:0000256" key="1">
    <source>
        <dbReference type="ARBA" id="ARBA00000439"/>
    </source>
</evidence>
<keyword evidence="7 10" id="KW-0119">Carbohydrate metabolism</keyword>
<evidence type="ECO:0000256" key="8">
    <source>
        <dbReference type="ARBA" id="ARBA00031423"/>
    </source>
</evidence>
<proteinExistence type="inferred from homology"/>
<dbReference type="AlphaFoldDB" id="U1FAD0"/>
<comment type="catalytic activity">
    <reaction evidence="1 10">
        <text>Transfers a segment of a (1-&gt;4)-alpha-D-glucan to a new position in an acceptor, which may be glucose or a (1-&gt;4)-alpha-D-glucan.</text>
        <dbReference type="EC" id="2.4.1.25"/>
    </reaction>
</comment>
<evidence type="ECO:0000256" key="10">
    <source>
        <dbReference type="RuleBase" id="RU361207"/>
    </source>
</evidence>
<feature type="domain" description="MalQ N-terminal beta-sandwich" evidence="11">
    <location>
        <begin position="70"/>
        <end position="172"/>
    </location>
</feature>
<reference evidence="12 14" key="1">
    <citation type="journal article" date="2013" name="BMC Genomics">
        <title>Comparative genomics reveals distinct host-interacting traits of three major human-associated propionibacteria.</title>
        <authorList>
            <person name="Mak T.N."/>
            <person name="Schmid M."/>
            <person name="Brzuszkiewicz E."/>
            <person name="Zeng G."/>
            <person name="Meyer R."/>
            <person name="Sfanos K.S."/>
            <person name="Brinkmann V."/>
            <person name="Meyer T.F."/>
            <person name="Bruggemann H."/>
        </authorList>
    </citation>
    <scope>NUCLEOTIDE SEQUENCE [LARGE SCALE GENOMIC DNA]</scope>
    <source>
        <strain evidence="12 14">DSM 20700</strain>
    </source>
</reference>
<comment type="similarity">
    <text evidence="2 10">Belongs to the disproportionating enzyme family.</text>
</comment>
<evidence type="ECO:0000313" key="14">
    <source>
        <dbReference type="Proteomes" id="UP000016307"/>
    </source>
</evidence>
<organism evidence="12 14">
    <name type="scientific">Cutibacterium granulosum DSM 20700</name>
    <dbReference type="NCBI Taxonomy" id="1160719"/>
    <lineage>
        <taxon>Bacteria</taxon>
        <taxon>Bacillati</taxon>
        <taxon>Actinomycetota</taxon>
        <taxon>Actinomycetes</taxon>
        <taxon>Propionibacteriales</taxon>
        <taxon>Propionibacteriaceae</taxon>
        <taxon>Cutibacterium</taxon>
    </lineage>
</organism>
<dbReference type="SUPFAM" id="SSF51445">
    <property type="entry name" value="(Trans)glycosidases"/>
    <property type="match status" value="1"/>
</dbReference>
<dbReference type="EMBL" id="AOSS01000265">
    <property type="protein sequence ID" value="ERF56011.1"/>
    <property type="molecule type" value="Genomic_DNA"/>
</dbReference>
<dbReference type="GO" id="GO:0004134">
    <property type="term" value="F:4-alpha-glucanotransferase activity"/>
    <property type="evidence" value="ECO:0007669"/>
    <property type="project" value="UniProtKB-EC"/>
</dbReference>
<reference evidence="13 15" key="2">
    <citation type="submission" date="2014-05" db="EMBL/GenBank/DDBJ databases">
        <authorList>
            <person name="Jahns A.C."/>
            <person name="Eilers H."/>
            <person name="Alexeyev O.A."/>
        </authorList>
    </citation>
    <scope>NUCLEOTIDE SEQUENCE [LARGE SCALE GENOMIC DNA]</scope>
    <source>
        <strain evidence="13 15">DSM 20700</strain>
    </source>
</reference>
<evidence type="ECO:0000256" key="5">
    <source>
        <dbReference type="ARBA" id="ARBA00022676"/>
    </source>
</evidence>
<comment type="caution">
    <text evidence="12">The sequence shown here is derived from an EMBL/GenBank/DDBJ whole genome shotgun (WGS) entry which is preliminary data.</text>
</comment>
<dbReference type="InterPro" id="IPR048458">
    <property type="entry name" value="MalQ_N"/>
</dbReference>
<dbReference type="Proteomes" id="UP000016307">
    <property type="component" value="Unassembled WGS sequence"/>
</dbReference>
<dbReference type="PATRIC" id="fig|1160719.4.peg.1317"/>
<evidence type="ECO:0000313" key="13">
    <source>
        <dbReference type="EMBL" id="OCT41944.1"/>
    </source>
</evidence>
<dbReference type="Gene3D" id="3.20.20.80">
    <property type="entry name" value="Glycosidases"/>
    <property type="match status" value="1"/>
</dbReference>
<dbReference type="NCBIfam" id="TIGR00217">
    <property type="entry name" value="malQ"/>
    <property type="match status" value="1"/>
</dbReference>
<accession>U1FAD0</accession>
<dbReference type="EC" id="2.4.1.25" evidence="3 10"/>
<evidence type="ECO:0000313" key="12">
    <source>
        <dbReference type="EMBL" id="ERF56011.1"/>
    </source>
</evidence>